<evidence type="ECO:0000256" key="9">
    <source>
        <dbReference type="SAM" id="SignalP"/>
    </source>
</evidence>
<evidence type="ECO:0000256" key="3">
    <source>
        <dbReference type="ARBA" id="ARBA00012757"/>
    </source>
</evidence>
<dbReference type="Pfam" id="PF01204">
    <property type="entry name" value="Trehalase"/>
    <property type="match status" value="1"/>
</dbReference>
<dbReference type="PROSITE" id="PS00928">
    <property type="entry name" value="TREHALASE_2"/>
    <property type="match status" value="1"/>
</dbReference>
<evidence type="ECO:0000256" key="5">
    <source>
        <dbReference type="ARBA" id="ARBA00022801"/>
    </source>
</evidence>
<dbReference type="GO" id="GO:0004555">
    <property type="term" value="F:alpha,alpha-trehalase activity"/>
    <property type="evidence" value="ECO:0007669"/>
    <property type="project" value="UniProtKB-EC"/>
</dbReference>
<sequence length="615" mass="70753">MLICRAPYSVILFGSFLLFFPIEIETSVVFNASNDCVILCSGEILKNVQLSQLFNDSGYFVRMKLLADPAVIEQKFMELKNRSKNIDKNVLKIFVDEWFLPPGSDLESFTLPDWTEVPRFIEEIHDKALRNWMIDLNKIWKELAKKIPEDVKENSSLYSQIYLPNGFVIPGGFFQEIYYWDSYWIIEGLLISEMKTTARGMIENLLHLVKKYGYVPNGSRKYLLGRSQFPMLISITDLYYHYTRDFTIIRDNIDTLVIEYEFWVANRTVQFSLGHLNYTLFHYSVSSDQPRPESYLADNTLVQNVSETKAALMYGDIKAAAESGWDFSSRWFINNGVETEQMSYIETRVIAPVDLNSIMCRNAHLLSVYYDKLKNVDRSKYYREKAATMNSTISRLFWDEARGFWFDFNLETKELEKEFYGAGFVPLWARTFGIERNSSYVISKVINFLNSLNLTSFPGGVPASLISSEQQWDYPNGWAPLQYFAVVGLRKAAVYNADAGILAESLARKWVLNNYYGYINSSPHLMMEKYDVTHLGTPGSGGEYPVQAGFGWTNGVVMKFMHLYPHSIRTTQVQGYAPICVAAVLLLTMTTSLTLYVYRIRCSDTSSRSVRIGLM</sequence>
<evidence type="ECO:0000256" key="8">
    <source>
        <dbReference type="SAM" id="Phobius"/>
    </source>
</evidence>
<dbReference type="KEGG" id="hazt:108676902"/>
<evidence type="ECO:0000313" key="10">
    <source>
        <dbReference type="Proteomes" id="UP000694843"/>
    </source>
</evidence>
<dbReference type="EC" id="3.2.1.28" evidence="3 7"/>
<keyword evidence="8" id="KW-1133">Transmembrane helix</keyword>
<dbReference type="SMR" id="A0A8B7P3F8"/>
<keyword evidence="5 7" id="KW-0378">Hydrolase</keyword>
<keyword evidence="10" id="KW-1185">Reference proteome</keyword>
<organism evidence="10 11">
    <name type="scientific">Hyalella azteca</name>
    <name type="common">Amphipod</name>
    <dbReference type="NCBI Taxonomy" id="294128"/>
    <lineage>
        <taxon>Eukaryota</taxon>
        <taxon>Metazoa</taxon>
        <taxon>Ecdysozoa</taxon>
        <taxon>Arthropoda</taxon>
        <taxon>Crustacea</taxon>
        <taxon>Multicrustacea</taxon>
        <taxon>Malacostraca</taxon>
        <taxon>Eumalacostraca</taxon>
        <taxon>Peracarida</taxon>
        <taxon>Amphipoda</taxon>
        <taxon>Senticaudata</taxon>
        <taxon>Talitrida</taxon>
        <taxon>Talitroidea</taxon>
        <taxon>Hyalellidae</taxon>
        <taxon>Hyalella</taxon>
    </lineage>
</organism>
<gene>
    <name evidence="11" type="primary">LOC108676902</name>
</gene>
<evidence type="ECO:0000256" key="7">
    <source>
        <dbReference type="RuleBase" id="RU361180"/>
    </source>
</evidence>
<keyword evidence="9" id="KW-0732">Signal</keyword>
<reference evidence="11" key="1">
    <citation type="submission" date="2025-08" db="UniProtKB">
        <authorList>
            <consortium name="RefSeq"/>
        </authorList>
    </citation>
    <scope>IDENTIFICATION</scope>
    <source>
        <tissue evidence="11">Whole organism</tissue>
    </source>
</reference>
<dbReference type="InterPro" id="IPR018232">
    <property type="entry name" value="Glyco_hydro_37_CS"/>
</dbReference>
<evidence type="ECO:0000256" key="6">
    <source>
        <dbReference type="ARBA" id="ARBA00023295"/>
    </source>
</evidence>
<evidence type="ECO:0000256" key="2">
    <source>
        <dbReference type="ARBA" id="ARBA00005615"/>
    </source>
</evidence>
<evidence type="ECO:0000256" key="1">
    <source>
        <dbReference type="ARBA" id="ARBA00001576"/>
    </source>
</evidence>
<dbReference type="OrthoDB" id="3542292at2759"/>
<dbReference type="InterPro" id="IPR008928">
    <property type="entry name" value="6-hairpin_glycosidase_sf"/>
</dbReference>
<dbReference type="RefSeq" id="XP_018020547.1">
    <property type="nucleotide sequence ID" value="XM_018165058.2"/>
</dbReference>
<dbReference type="PANTHER" id="PTHR23403:SF1">
    <property type="entry name" value="TREHALASE"/>
    <property type="match status" value="1"/>
</dbReference>
<comment type="similarity">
    <text evidence="2 7">Belongs to the glycosyl hydrolase 37 family.</text>
</comment>
<dbReference type="InterPro" id="IPR012341">
    <property type="entry name" value="6hp_glycosidase-like_sf"/>
</dbReference>
<evidence type="ECO:0000313" key="11">
    <source>
        <dbReference type="RefSeq" id="XP_018020547.1"/>
    </source>
</evidence>
<dbReference type="GO" id="GO:0005993">
    <property type="term" value="P:trehalose catabolic process"/>
    <property type="evidence" value="ECO:0007669"/>
    <property type="project" value="TreeGrafter"/>
</dbReference>
<protein>
    <recommendedName>
        <fullName evidence="4 7">Trehalase</fullName>
        <ecNumber evidence="3 7">3.2.1.28</ecNumber>
    </recommendedName>
    <alternativeName>
        <fullName evidence="7">Alpha-trehalose glucohydrolase</fullName>
    </alternativeName>
</protein>
<feature type="signal peptide" evidence="9">
    <location>
        <begin position="1"/>
        <end position="26"/>
    </location>
</feature>
<proteinExistence type="inferred from homology"/>
<dbReference type="SUPFAM" id="SSF48208">
    <property type="entry name" value="Six-hairpin glycosidases"/>
    <property type="match status" value="1"/>
</dbReference>
<dbReference type="OMA" id="YMVDNHG"/>
<dbReference type="PRINTS" id="PR00744">
    <property type="entry name" value="GLHYDRLASE37"/>
</dbReference>
<dbReference type="Gene3D" id="1.50.10.10">
    <property type="match status" value="1"/>
</dbReference>
<dbReference type="PANTHER" id="PTHR23403">
    <property type="entry name" value="TREHALASE"/>
    <property type="match status" value="1"/>
</dbReference>
<feature type="transmembrane region" description="Helical" evidence="8">
    <location>
        <begin position="575"/>
        <end position="598"/>
    </location>
</feature>
<comment type="catalytic activity">
    <reaction evidence="1 7">
        <text>alpha,alpha-trehalose + H2O = alpha-D-glucose + beta-D-glucose</text>
        <dbReference type="Rhea" id="RHEA:32675"/>
        <dbReference type="ChEBI" id="CHEBI:15377"/>
        <dbReference type="ChEBI" id="CHEBI:15903"/>
        <dbReference type="ChEBI" id="CHEBI:16551"/>
        <dbReference type="ChEBI" id="CHEBI:17925"/>
        <dbReference type="EC" id="3.2.1.28"/>
    </reaction>
</comment>
<keyword evidence="8" id="KW-0812">Transmembrane</keyword>
<dbReference type="Proteomes" id="UP000694843">
    <property type="component" value="Unplaced"/>
</dbReference>
<keyword evidence="6 7" id="KW-0326">Glycosidase</keyword>
<evidence type="ECO:0000256" key="4">
    <source>
        <dbReference type="ARBA" id="ARBA00019905"/>
    </source>
</evidence>
<accession>A0A8B7P3F8</accession>
<name>A0A8B7P3F8_HYAAZ</name>
<dbReference type="AlphaFoldDB" id="A0A8B7P3F8"/>
<dbReference type="GeneID" id="108676902"/>
<keyword evidence="8" id="KW-0472">Membrane</keyword>
<feature type="chain" id="PRO_5034537602" description="Trehalase" evidence="9">
    <location>
        <begin position="27"/>
        <end position="615"/>
    </location>
</feature>
<dbReference type="InterPro" id="IPR001661">
    <property type="entry name" value="Glyco_hydro_37"/>
</dbReference>